<name>A0ACC2IHR1_9PLEO</name>
<accession>A0ACC2IHR1</accession>
<evidence type="ECO:0000313" key="1">
    <source>
        <dbReference type="EMBL" id="KAJ8114707.1"/>
    </source>
</evidence>
<sequence>MVSQSGEVDIANVDCLMWRLANSGPHAQAAQFKRTWLGNTACSAVRHTGAPSVVVYMVPEGQAGSVDGAKGADGLDASGARTATVICLNCYISGRLL</sequence>
<reference evidence="1" key="1">
    <citation type="submission" date="2022-11" db="EMBL/GenBank/DDBJ databases">
        <title>Genome Sequence of Boeremia exigua.</title>
        <authorList>
            <person name="Buettner E."/>
        </authorList>
    </citation>
    <scope>NUCLEOTIDE SEQUENCE</scope>
    <source>
        <strain evidence="1">CU02</strain>
    </source>
</reference>
<gene>
    <name evidence="1" type="ORF">OPT61_g3484</name>
</gene>
<comment type="caution">
    <text evidence="1">The sequence shown here is derived from an EMBL/GenBank/DDBJ whole genome shotgun (WGS) entry which is preliminary data.</text>
</comment>
<dbReference type="EMBL" id="JAPHNI010000179">
    <property type="protein sequence ID" value="KAJ8114707.1"/>
    <property type="molecule type" value="Genomic_DNA"/>
</dbReference>
<protein>
    <submittedName>
        <fullName evidence="1">Uncharacterized protein</fullName>
    </submittedName>
</protein>
<dbReference type="Proteomes" id="UP001153331">
    <property type="component" value="Unassembled WGS sequence"/>
</dbReference>
<organism evidence="1 2">
    <name type="scientific">Boeremia exigua</name>
    <dbReference type="NCBI Taxonomy" id="749465"/>
    <lineage>
        <taxon>Eukaryota</taxon>
        <taxon>Fungi</taxon>
        <taxon>Dikarya</taxon>
        <taxon>Ascomycota</taxon>
        <taxon>Pezizomycotina</taxon>
        <taxon>Dothideomycetes</taxon>
        <taxon>Pleosporomycetidae</taxon>
        <taxon>Pleosporales</taxon>
        <taxon>Pleosporineae</taxon>
        <taxon>Didymellaceae</taxon>
        <taxon>Boeremia</taxon>
    </lineage>
</organism>
<keyword evidence="2" id="KW-1185">Reference proteome</keyword>
<proteinExistence type="predicted"/>
<evidence type="ECO:0000313" key="2">
    <source>
        <dbReference type="Proteomes" id="UP001153331"/>
    </source>
</evidence>